<protein>
    <submittedName>
        <fullName evidence="2">Uncharacterized protein</fullName>
    </submittedName>
</protein>
<dbReference type="EMBL" id="CADEPI010000038">
    <property type="protein sequence ID" value="CAB3368506.1"/>
    <property type="molecule type" value="Genomic_DNA"/>
</dbReference>
<organism evidence="2 3">
    <name type="scientific">Cloeon dipterum</name>
    <dbReference type="NCBI Taxonomy" id="197152"/>
    <lineage>
        <taxon>Eukaryota</taxon>
        <taxon>Metazoa</taxon>
        <taxon>Ecdysozoa</taxon>
        <taxon>Arthropoda</taxon>
        <taxon>Hexapoda</taxon>
        <taxon>Insecta</taxon>
        <taxon>Pterygota</taxon>
        <taxon>Palaeoptera</taxon>
        <taxon>Ephemeroptera</taxon>
        <taxon>Pisciforma</taxon>
        <taxon>Baetidae</taxon>
        <taxon>Cloeon</taxon>
    </lineage>
</organism>
<gene>
    <name evidence="2" type="ORF">CLODIP_2_CD07230</name>
</gene>
<name>A0A8S1CI39_9INSE</name>
<keyword evidence="1" id="KW-0732">Signal</keyword>
<feature type="chain" id="PRO_5035876392" evidence="1">
    <location>
        <begin position="21"/>
        <end position="102"/>
    </location>
</feature>
<dbReference type="Proteomes" id="UP000494165">
    <property type="component" value="Unassembled WGS sequence"/>
</dbReference>
<accession>A0A8S1CI39</accession>
<evidence type="ECO:0000313" key="2">
    <source>
        <dbReference type="EMBL" id="CAB3368506.1"/>
    </source>
</evidence>
<evidence type="ECO:0000256" key="1">
    <source>
        <dbReference type="SAM" id="SignalP"/>
    </source>
</evidence>
<comment type="caution">
    <text evidence="2">The sequence shown here is derived from an EMBL/GenBank/DDBJ whole genome shotgun (WGS) entry which is preliminary data.</text>
</comment>
<reference evidence="2 3" key="1">
    <citation type="submission" date="2020-04" db="EMBL/GenBank/DDBJ databases">
        <authorList>
            <person name="Alioto T."/>
            <person name="Alioto T."/>
            <person name="Gomez Garrido J."/>
        </authorList>
    </citation>
    <scope>NUCLEOTIDE SEQUENCE [LARGE SCALE GENOMIC DNA]</scope>
</reference>
<keyword evidence="3" id="KW-1185">Reference proteome</keyword>
<evidence type="ECO:0000313" key="3">
    <source>
        <dbReference type="Proteomes" id="UP000494165"/>
    </source>
</evidence>
<dbReference type="AlphaFoldDB" id="A0A8S1CI39"/>
<sequence>MASALWLVLALWSFIFMASARPATNETSKAKSTNNSTKTTADKEEARFLYGYYGGLYNNGNYLFNNNINNAFGNRTLQLNVLPLGSVLYGWLTGAYPYILGK</sequence>
<proteinExistence type="predicted"/>
<feature type="signal peptide" evidence="1">
    <location>
        <begin position="1"/>
        <end position="20"/>
    </location>
</feature>